<dbReference type="Pfam" id="PF01042">
    <property type="entry name" value="Ribonuc_L-PSP"/>
    <property type="match status" value="1"/>
</dbReference>
<dbReference type="HOGENOM" id="CLU_100715_4_1_11"/>
<evidence type="ECO:0000313" key="3">
    <source>
        <dbReference type="Proteomes" id="UP000007947"/>
    </source>
</evidence>
<dbReference type="GO" id="GO:0005829">
    <property type="term" value="C:cytosol"/>
    <property type="evidence" value="ECO:0007669"/>
    <property type="project" value="TreeGrafter"/>
</dbReference>
<dbReference type="RefSeq" id="WP_013863580.1">
    <property type="nucleotide sequence ID" value="NC_015635.1"/>
</dbReference>
<keyword evidence="3" id="KW-1185">Reference proteome</keyword>
<name>F5XI42_MICPN</name>
<dbReference type="PANTHER" id="PTHR11803">
    <property type="entry name" value="2-IMINOBUTANOATE/2-IMINOPROPANOATE DEAMINASE RIDA"/>
    <property type="match status" value="1"/>
</dbReference>
<dbReference type="AlphaFoldDB" id="F5XI42"/>
<sequence length="130" mass="13626">MTSTATKRILQPSGVPAAPYPQGLEVTGAQRLVFVSGQVGTDDEGQWLDGVQAQTREVIGRVTAVLAEADLTLDDIVKLTIYLTDPADFGGFMSVAAELMPQPQSAITALVVPFLSAPEQKVEVEAIAAG</sequence>
<proteinExistence type="inferred from homology"/>
<gene>
    <name evidence="2" type="ordered locus">MLP_26970</name>
</gene>
<dbReference type="OrthoDB" id="9815126at2"/>
<dbReference type="GO" id="GO:0019239">
    <property type="term" value="F:deaminase activity"/>
    <property type="evidence" value="ECO:0007669"/>
    <property type="project" value="TreeGrafter"/>
</dbReference>
<reference evidence="2 3" key="1">
    <citation type="submission" date="2011-05" db="EMBL/GenBank/DDBJ databases">
        <title>Whole genome sequence of Microlunatus phosphovorus NM-1.</title>
        <authorList>
            <person name="Hosoyama A."/>
            <person name="Sasaki K."/>
            <person name="Harada T."/>
            <person name="Igarashi R."/>
            <person name="Kawakoshi A."/>
            <person name="Sasagawa M."/>
            <person name="Fukada J."/>
            <person name="Nakamura S."/>
            <person name="Katano Y."/>
            <person name="Hanada S."/>
            <person name="Kamagata Y."/>
            <person name="Nakamura N."/>
            <person name="Yamazaki S."/>
            <person name="Fujita N."/>
        </authorList>
    </citation>
    <scope>NUCLEOTIDE SEQUENCE [LARGE SCALE GENOMIC DNA]</scope>
    <source>
        <strain evidence="3">ATCC 700054 / DSM 10555 / JCM 9379 / NBRC 101784 / NCIMB 13414 / VKM Ac-1990 / NM-1</strain>
    </source>
</reference>
<dbReference type="STRING" id="1032480.MLP_26970"/>
<dbReference type="SUPFAM" id="SSF55298">
    <property type="entry name" value="YjgF-like"/>
    <property type="match status" value="1"/>
</dbReference>
<dbReference type="CDD" id="cd00448">
    <property type="entry name" value="YjgF_YER057c_UK114_family"/>
    <property type="match status" value="1"/>
</dbReference>
<organism evidence="2 3">
    <name type="scientific">Microlunatus phosphovorus (strain ATCC 700054 / DSM 10555 / JCM 9379 / NBRC 101784 / NCIMB 13414 / VKM Ac-1990 / NM-1)</name>
    <dbReference type="NCBI Taxonomy" id="1032480"/>
    <lineage>
        <taxon>Bacteria</taxon>
        <taxon>Bacillati</taxon>
        <taxon>Actinomycetota</taxon>
        <taxon>Actinomycetes</taxon>
        <taxon>Propionibacteriales</taxon>
        <taxon>Propionibacteriaceae</taxon>
        <taxon>Microlunatus</taxon>
    </lineage>
</organism>
<dbReference type="InterPro" id="IPR006175">
    <property type="entry name" value="YjgF/YER057c/UK114"/>
</dbReference>
<dbReference type="Gene3D" id="3.30.1330.40">
    <property type="entry name" value="RutC-like"/>
    <property type="match status" value="1"/>
</dbReference>
<dbReference type="InterPro" id="IPR035959">
    <property type="entry name" value="RutC-like_sf"/>
</dbReference>
<evidence type="ECO:0000313" key="2">
    <source>
        <dbReference type="EMBL" id="BAK35711.1"/>
    </source>
</evidence>
<accession>F5XI42</accession>
<evidence type="ECO:0000256" key="1">
    <source>
        <dbReference type="ARBA" id="ARBA00010552"/>
    </source>
</evidence>
<protein>
    <submittedName>
        <fullName evidence="2">YjgF/YER057c/UK114 family protein</fullName>
    </submittedName>
</protein>
<dbReference type="eggNOG" id="COG0251">
    <property type="taxonomic scope" value="Bacteria"/>
</dbReference>
<dbReference type="EMBL" id="AP012204">
    <property type="protein sequence ID" value="BAK35711.1"/>
    <property type="molecule type" value="Genomic_DNA"/>
</dbReference>
<dbReference type="PANTHER" id="PTHR11803:SF58">
    <property type="entry name" value="PROTEIN HMF1-RELATED"/>
    <property type="match status" value="1"/>
</dbReference>
<comment type="similarity">
    <text evidence="1">Belongs to the RutC family.</text>
</comment>
<dbReference type="KEGG" id="mph:MLP_26970"/>
<dbReference type="Proteomes" id="UP000007947">
    <property type="component" value="Chromosome"/>
</dbReference>